<sequence>MRIDFRVNHDDFDKHIDFTEAQVFFSSPIERMCTFQAWGIAVLCESPLNKELKKHVGQEVGNYNSYSSLYKELKKHLEFEGDIYVSGMVSVIFPNIEAGVIEVALFKESGEG</sequence>
<gene>
    <name evidence="1" type="ORF">FHS16_005723</name>
</gene>
<reference evidence="1 2" key="1">
    <citation type="submission" date="2020-08" db="EMBL/GenBank/DDBJ databases">
        <title>Genomic Encyclopedia of Type Strains, Phase III (KMG-III): the genomes of soil and plant-associated and newly described type strains.</title>
        <authorList>
            <person name="Whitman W."/>
        </authorList>
    </citation>
    <scope>NUCLEOTIDE SEQUENCE [LARGE SCALE GENOMIC DNA]</scope>
    <source>
        <strain evidence="1 2">CECT 8234</strain>
    </source>
</reference>
<accession>A0A7W5CDC5</accession>
<dbReference type="EMBL" id="JACHXW010000027">
    <property type="protein sequence ID" value="MBB3155615.1"/>
    <property type="molecule type" value="Genomic_DNA"/>
</dbReference>
<dbReference type="Proteomes" id="UP000518605">
    <property type="component" value="Unassembled WGS sequence"/>
</dbReference>
<dbReference type="RefSeq" id="WP_183570469.1">
    <property type="nucleotide sequence ID" value="NZ_CBCSLB010000027.1"/>
</dbReference>
<name>A0A7W5CDC5_9BACL</name>
<evidence type="ECO:0000313" key="1">
    <source>
        <dbReference type="EMBL" id="MBB3155615.1"/>
    </source>
</evidence>
<comment type="caution">
    <text evidence="1">The sequence shown here is derived from an EMBL/GenBank/DDBJ whole genome shotgun (WGS) entry which is preliminary data.</text>
</comment>
<evidence type="ECO:0000313" key="2">
    <source>
        <dbReference type="Proteomes" id="UP000518605"/>
    </source>
</evidence>
<protein>
    <submittedName>
        <fullName evidence="1">Uncharacterized protein</fullName>
    </submittedName>
</protein>
<proteinExistence type="predicted"/>
<keyword evidence="2" id="KW-1185">Reference proteome</keyword>
<dbReference type="AlphaFoldDB" id="A0A7W5CDC5"/>
<organism evidence="1 2">
    <name type="scientific">Paenibacillus endophyticus</name>
    <dbReference type="NCBI Taxonomy" id="1294268"/>
    <lineage>
        <taxon>Bacteria</taxon>
        <taxon>Bacillati</taxon>
        <taxon>Bacillota</taxon>
        <taxon>Bacilli</taxon>
        <taxon>Bacillales</taxon>
        <taxon>Paenibacillaceae</taxon>
        <taxon>Paenibacillus</taxon>
    </lineage>
</organism>